<dbReference type="PANTHER" id="PTHR30344">
    <property type="entry name" value="6-PHOSPHOGLUCONOLACTONASE-RELATED"/>
    <property type="match status" value="1"/>
</dbReference>
<dbReference type="SUPFAM" id="SSF50974">
    <property type="entry name" value="Nitrous oxide reductase, N-terminal domain"/>
    <property type="match status" value="1"/>
</dbReference>
<dbReference type="HOGENOM" id="CLU_057122_0_0_9"/>
<protein>
    <recommendedName>
        <fullName evidence="4">3-carboxymuconate cyclase</fullName>
    </recommendedName>
</protein>
<dbReference type="Gene3D" id="2.130.10.10">
    <property type="entry name" value="YVTN repeat-like/Quinoprotein amine dehydrogenase"/>
    <property type="match status" value="3"/>
</dbReference>
<reference evidence="2 3" key="1">
    <citation type="submission" date="2012-04" db="EMBL/GenBank/DDBJ databases">
        <title>The Genome Sequence of Bacillus cereus BAG5X1-1.</title>
        <authorList>
            <consortium name="The Broad Institute Genome Sequencing Platform"/>
            <consortium name="The Broad Institute Genome Sequencing Center for Infectious Disease"/>
            <person name="Feldgarden M."/>
            <person name="Van der Auwera G.A."/>
            <person name="Mahillon J."/>
            <person name="Duprez V."/>
            <person name="Timmery S."/>
            <person name="Mattelet C."/>
            <person name="Dierick K."/>
            <person name="Sun M."/>
            <person name="Yu Z."/>
            <person name="Zhu L."/>
            <person name="Hu X."/>
            <person name="Shank E.B."/>
            <person name="Swiecicka I."/>
            <person name="Hansen B.M."/>
            <person name="Andrup L."/>
            <person name="Young S.K."/>
            <person name="Zeng Q."/>
            <person name="Gargeya S."/>
            <person name="Fitzgerald M."/>
            <person name="Haas B."/>
            <person name="Abouelleil A."/>
            <person name="Alvarado L."/>
            <person name="Arachchi H.M."/>
            <person name="Berlin A."/>
            <person name="Chapman S.B."/>
            <person name="Goldberg J."/>
            <person name="Griggs A."/>
            <person name="Gujja S."/>
            <person name="Hansen M."/>
            <person name="Howarth C."/>
            <person name="Imamovic A."/>
            <person name="Larimer J."/>
            <person name="McCowen C."/>
            <person name="Montmayeur A."/>
            <person name="Murphy C."/>
            <person name="Neiman D."/>
            <person name="Pearson M."/>
            <person name="Priest M."/>
            <person name="Roberts A."/>
            <person name="Saif S."/>
            <person name="Shea T."/>
            <person name="Sisk P."/>
            <person name="Sykes S."/>
            <person name="Wortman J."/>
            <person name="Nusbaum C."/>
            <person name="Birren B."/>
        </authorList>
    </citation>
    <scope>NUCLEOTIDE SEQUENCE [LARGE SCALE GENOMIC DNA]</scope>
    <source>
        <strain evidence="2 3">BAG5X1-1</strain>
    </source>
</reference>
<dbReference type="InterPro" id="IPR050282">
    <property type="entry name" value="Cycloisomerase_2"/>
</dbReference>
<organism evidence="2 3">
    <name type="scientific">Bacillus cereus BAG5X1-1</name>
    <dbReference type="NCBI Taxonomy" id="1053189"/>
    <lineage>
        <taxon>Bacteria</taxon>
        <taxon>Bacillati</taxon>
        <taxon>Bacillota</taxon>
        <taxon>Bacilli</taxon>
        <taxon>Bacillales</taxon>
        <taxon>Bacillaceae</taxon>
        <taxon>Bacillus</taxon>
        <taxon>Bacillus cereus group</taxon>
    </lineage>
</organism>
<comment type="caution">
    <text evidence="2">The sequence shown here is derived from an EMBL/GenBank/DDBJ whole genome shotgun (WGS) entry which is preliminary data.</text>
</comment>
<accession>J7XM97</accession>
<gene>
    <name evidence="2" type="ORF">IEE_02339</name>
</gene>
<dbReference type="EMBL" id="AHDJ01000024">
    <property type="protein sequence ID" value="EJQ45458.1"/>
    <property type="molecule type" value="Genomic_DNA"/>
</dbReference>
<dbReference type="AlphaFoldDB" id="J7XM97"/>
<dbReference type="PATRIC" id="fig|1053189.3.peg.2378"/>
<proteinExistence type="inferred from homology"/>
<sequence length="384" mass="40945">MKKEPYKIMKGESHKMQRMNNYFRARASMVYMMTNNEVMNHIVAFHMDTNGMLTFLGSYRTYGRGTGIKEVSTETANDGIDPLASQGSLTLSRDGRFLFAVNAGSHSISSFIIADNGVPIFVDVKPSGGAQPNSIGVYDNLLYVSNVGNAANNFASNITGFHIDDKGNLTHIPGSTHALSTFNAQPAQVLFTSDGSKIVVSELTSNHLSVFHINTDGTVTGPIVNDSYGKGPLGAYFLSSGILLVTEAVSNALSSYSLSNDGTLHVISGSVQNGYKTACWVITTKDERFAYTTNTLSGTISTYQIAPNGVLSVVRHITSTPPGTAPGLPMDVGVSKDGRNFYTLNGNQGTVSAFNIQSDGSLVRLQVVASSNFPYFGSQGLAVL</sequence>
<dbReference type="InterPro" id="IPR011045">
    <property type="entry name" value="N2O_reductase_N"/>
</dbReference>
<evidence type="ECO:0008006" key="4">
    <source>
        <dbReference type="Google" id="ProtNLM"/>
    </source>
</evidence>
<name>J7XM97_BACCE</name>
<dbReference type="InterPro" id="IPR019405">
    <property type="entry name" value="Lactonase_7-beta_prop"/>
</dbReference>
<evidence type="ECO:0000256" key="1">
    <source>
        <dbReference type="ARBA" id="ARBA00005564"/>
    </source>
</evidence>
<evidence type="ECO:0000313" key="2">
    <source>
        <dbReference type="EMBL" id="EJQ45458.1"/>
    </source>
</evidence>
<dbReference type="Pfam" id="PF10282">
    <property type="entry name" value="Lactonase"/>
    <property type="match status" value="2"/>
</dbReference>
<dbReference type="PANTHER" id="PTHR30344:SF1">
    <property type="entry name" value="6-PHOSPHOGLUCONOLACTONASE"/>
    <property type="match status" value="1"/>
</dbReference>
<comment type="similarity">
    <text evidence="1">Belongs to the cycloisomerase 2 family.</text>
</comment>
<evidence type="ECO:0000313" key="3">
    <source>
        <dbReference type="Proteomes" id="UP000006600"/>
    </source>
</evidence>
<dbReference type="Proteomes" id="UP000006600">
    <property type="component" value="Unassembled WGS sequence"/>
</dbReference>
<dbReference type="InterPro" id="IPR015943">
    <property type="entry name" value="WD40/YVTN_repeat-like_dom_sf"/>
</dbReference>
<dbReference type="GO" id="GO:0017057">
    <property type="term" value="F:6-phosphogluconolactonase activity"/>
    <property type="evidence" value="ECO:0007669"/>
    <property type="project" value="TreeGrafter"/>
</dbReference>